<dbReference type="SUPFAM" id="SSF52047">
    <property type="entry name" value="RNI-like"/>
    <property type="match status" value="1"/>
</dbReference>
<evidence type="ECO:0000313" key="1">
    <source>
        <dbReference type="EMBL" id="KAF2792858.1"/>
    </source>
</evidence>
<name>A0A6A6X941_9PLEO</name>
<dbReference type="OrthoDB" id="2520703at2759"/>
<sequence>MAAVYQPTDLMDLPDELLLQITECLHLIRSDQPQSQAFKSKEQERSRQRENHQRQKALYALCLTSRRLNRMAEPLLYSAFLGSSTWRGFRPIKLFHQTVSDRPGLARHVKYVENRLSDYLGNGLYDDMEFYGAVDMVQEYFLKLASIVGHATNIQHLSVVSLETADVSFWCHIFGNELHPQLATHGFPKLQTLCLQIQTEGYGLGDASAWFRRIANELTNVPTLTSLRASGVVTSGGSAPLVGRYKLLDTVEISDAILEFDEVMHLTSACENLKHFNCHWAFLNCDGLSQPSDLYPGLSPHKDTLETLHLDVREARFHHGPFALEPLGSLRGFTALKFVSICTTTLLATDLSILDFPDQHLPWRIAQLLPPSLESLTLLLQSDHGYDDDFRIDEAFALWDLAEDCETMLPNLKEFHIKSGHVLAALNLTKQFKEVGIDLRFIKEEGCRQYV</sequence>
<dbReference type="AlphaFoldDB" id="A0A6A6X941"/>
<evidence type="ECO:0008006" key="3">
    <source>
        <dbReference type="Google" id="ProtNLM"/>
    </source>
</evidence>
<dbReference type="InterPro" id="IPR032675">
    <property type="entry name" value="LRR_dom_sf"/>
</dbReference>
<accession>A0A6A6X941</accession>
<organism evidence="1 2">
    <name type="scientific">Melanomma pulvis-pyrius CBS 109.77</name>
    <dbReference type="NCBI Taxonomy" id="1314802"/>
    <lineage>
        <taxon>Eukaryota</taxon>
        <taxon>Fungi</taxon>
        <taxon>Dikarya</taxon>
        <taxon>Ascomycota</taxon>
        <taxon>Pezizomycotina</taxon>
        <taxon>Dothideomycetes</taxon>
        <taxon>Pleosporomycetidae</taxon>
        <taxon>Pleosporales</taxon>
        <taxon>Melanommataceae</taxon>
        <taxon>Melanomma</taxon>
    </lineage>
</organism>
<dbReference type="Proteomes" id="UP000799757">
    <property type="component" value="Unassembled WGS sequence"/>
</dbReference>
<keyword evidence="2" id="KW-1185">Reference proteome</keyword>
<protein>
    <recommendedName>
        <fullName evidence="3">F-box domain-containing protein</fullName>
    </recommendedName>
</protein>
<dbReference type="EMBL" id="MU001952">
    <property type="protein sequence ID" value="KAF2792858.1"/>
    <property type="molecule type" value="Genomic_DNA"/>
</dbReference>
<gene>
    <name evidence="1" type="ORF">K505DRAFT_325870</name>
</gene>
<reference evidence="1" key="1">
    <citation type="journal article" date="2020" name="Stud. Mycol.">
        <title>101 Dothideomycetes genomes: a test case for predicting lifestyles and emergence of pathogens.</title>
        <authorList>
            <person name="Haridas S."/>
            <person name="Albert R."/>
            <person name="Binder M."/>
            <person name="Bloem J."/>
            <person name="Labutti K."/>
            <person name="Salamov A."/>
            <person name="Andreopoulos B."/>
            <person name="Baker S."/>
            <person name="Barry K."/>
            <person name="Bills G."/>
            <person name="Bluhm B."/>
            <person name="Cannon C."/>
            <person name="Castanera R."/>
            <person name="Culley D."/>
            <person name="Daum C."/>
            <person name="Ezra D."/>
            <person name="Gonzalez J."/>
            <person name="Henrissat B."/>
            <person name="Kuo A."/>
            <person name="Liang C."/>
            <person name="Lipzen A."/>
            <person name="Lutzoni F."/>
            <person name="Magnuson J."/>
            <person name="Mondo S."/>
            <person name="Nolan M."/>
            <person name="Ohm R."/>
            <person name="Pangilinan J."/>
            <person name="Park H.-J."/>
            <person name="Ramirez L."/>
            <person name="Alfaro M."/>
            <person name="Sun H."/>
            <person name="Tritt A."/>
            <person name="Yoshinaga Y."/>
            <person name="Zwiers L.-H."/>
            <person name="Turgeon B."/>
            <person name="Goodwin S."/>
            <person name="Spatafora J."/>
            <person name="Crous P."/>
            <person name="Grigoriev I."/>
        </authorList>
    </citation>
    <scope>NUCLEOTIDE SEQUENCE</scope>
    <source>
        <strain evidence="1">CBS 109.77</strain>
    </source>
</reference>
<evidence type="ECO:0000313" key="2">
    <source>
        <dbReference type="Proteomes" id="UP000799757"/>
    </source>
</evidence>
<dbReference type="Gene3D" id="3.80.10.10">
    <property type="entry name" value="Ribonuclease Inhibitor"/>
    <property type="match status" value="1"/>
</dbReference>
<proteinExistence type="predicted"/>